<protein>
    <submittedName>
        <fullName evidence="2">TPR repeat-containing protein YrrB</fullName>
    </submittedName>
</protein>
<reference evidence="2 3" key="1">
    <citation type="submission" date="2019-02" db="EMBL/GenBank/DDBJ databases">
        <title>Deep-cultivation of Planctomycetes and their phenomic and genomic characterization uncovers novel biology.</title>
        <authorList>
            <person name="Wiegand S."/>
            <person name="Jogler M."/>
            <person name="Boedeker C."/>
            <person name="Pinto D."/>
            <person name="Vollmers J."/>
            <person name="Rivas-Marin E."/>
            <person name="Kohn T."/>
            <person name="Peeters S.H."/>
            <person name="Heuer A."/>
            <person name="Rast P."/>
            <person name="Oberbeckmann S."/>
            <person name="Bunk B."/>
            <person name="Jeske O."/>
            <person name="Meyerdierks A."/>
            <person name="Storesund J.E."/>
            <person name="Kallscheuer N."/>
            <person name="Luecker S."/>
            <person name="Lage O.M."/>
            <person name="Pohl T."/>
            <person name="Merkel B.J."/>
            <person name="Hornburger P."/>
            <person name="Mueller R.-W."/>
            <person name="Bruemmer F."/>
            <person name="Labrenz M."/>
            <person name="Spormann A.M."/>
            <person name="Op den Camp H."/>
            <person name="Overmann J."/>
            <person name="Amann R."/>
            <person name="Jetten M.S.M."/>
            <person name="Mascher T."/>
            <person name="Medema M.H."/>
            <person name="Devos D.P."/>
            <person name="Kaster A.-K."/>
            <person name="Ovreas L."/>
            <person name="Rohde M."/>
            <person name="Galperin M.Y."/>
            <person name="Jogler C."/>
        </authorList>
    </citation>
    <scope>NUCLEOTIDE SEQUENCE [LARGE SCALE GENOMIC DNA]</scope>
    <source>
        <strain evidence="2 3">Poly24</strain>
    </source>
</reference>
<evidence type="ECO:0000313" key="2">
    <source>
        <dbReference type="EMBL" id="QDV69024.1"/>
    </source>
</evidence>
<dbReference type="PANTHER" id="PTHR12558">
    <property type="entry name" value="CELL DIVISION CYCLE 16,23,27"/>
    <property type="match status" value="1"/>
</dbReference>
<keyword evidence="3" id="KW-1185">Reference proteome</keyword>
<dbReference type="KEGG" id="rcf:Poly24_27380"/>
<organism evidence="2 3">
    <name type="scientific">Rosistilla carotiformis</name>
    <dbReference type="NCBI Taxonomy" id="2528017"/>
    <lineage>
        <taxon>Bacteria</taxon>
        <taxon>Pseudomonadati</taxon>
        <taxon>Planctomycetota</taxon>
        <taxon>Planctomycetia</taxon>
        <taxon>Pirellulales</taxon>
        <taxon>Pirellulaceae</taxon>
        <taxon>Rosistilla</taxon>
    </lineage>
</organism>
<accession>A0A518JTZ4</accession>
<sequence length="355" mass="39513">MSKEFTFKLAFEDFDISLLGDEVKLGSDEFTSKVSQFFAKQFAGFGGRARVIVSDADQEIEVHWTKEANWKDPKEKILDLLNDGKLTTALPMLWTLVQQDPTDADNLYHLGVVYSELRQFDKASATLEQLIEIAPDHVHGLTALGVAEINSGNLLIAEEWLRKATKVDPKNQWALRNLGACLMKQDRYQDASEILSRCLAEAPKDIAAMVGLGEAQEALGDDSSADGLYRMAIQIGGPEHIVDIAKERRTKIAENRMRENSDVRLDVVEYIGMALEKFRTMEPKQIQDLGIEIGLLGTKGLSINDPTKTYKVKSLDGEFTGLQLVSIMYAAFEQFAPGTNVGVDFSKEYQIAAEQ</sequence>
<dbReference type="PROSITE" id="PS50005">
    <property type="entry name" value="TPR"/>
    <property type="match status" value="2"/>
</dbReference>
<dbReference type="PANTHER" id="PTHR12558:SF13">
    <property type="entry name" value="CELL DIVISION CYCLE PROTEIN 27 HOMOLOG"/>
    <property type="match status" value="1"/>
</dbReference>
<dbReference type="SUPFAM" id="SSF48452">
    <property type="entry name" value="TPR-like"/>
    <property type="match status" value="1"/>
</dbReference>
<dbReference type="Proteomes" id="UP000315082">
    <property type="component" value="Chromosome"/>
</dbReference>
<proteinExistence type="predicted"/>
<dbReference type="RefSeq" id="WP_145095841.1">
    <property type="nucleotide sequence ID" value="NZ_CP036348.1"/>
</dbReference>
<dbReference type="InterPro" id="IPR011990">
    <property type="entry name" value="TPR-like_helical_dom_sf"/>
</dbReference>
<evidence type="ECO:0000256" key="1">
    <source>
        <dbReference type="PROSITE-ProRule" id="PRU00339"/>
    </source>
</evidence>
<dbReference type="InterPro" id="IPR019734">
    <property type="entry name" value="TPR_rpt"/>
</dbReference>
<dbReference type="OrthoDB" id="9790037at2"/>
<feature type="repeat" description="TPR" evidence="1">
    <location>
        <begin position="172"/>
        <end position="205"/>
    </location>
</feature>
<dbReference type="Pfam" id="PF14559">
    <property type="entry name" value="TPR_19"/>
    <property type="match status" value="2"/>
</dbReference>
<feature type="repeat" description="TPR" evidence="1">
    <location>
        <begin position="104"/>
        <end position="137"/>
    </location>
</feature>
<dbReference type="EMBL" id="CP036348">
    <property type="protein sequence ID" value="QDV69024.1"/>
    <property type="molecule type" value="Genomic_DNA"/>
</dbReference>
<keyword evidence="1" id="KW-0802">TPR repeat</keyword>
<gene>
    <name evidence="2" type="primary">yrrB_1</name>
    <name evidence="2" type="ORF">Poly24_27380</name>
</gene>
<evidence type="ECO:0000313" key="3">
    <source>
        <dbReference type="Proteomes" id="UP000315082"/>
    </source>
</evidence>
<dbReference type="SMART" id="SM00028">
    <property type="entry name" value="TPR"/>
    <property type="match status" value="4"/>
</dbReference>
<dbReference type="AlphaFoldDB" id="A0A518JTZ4"/>
<dbReference type="Gene3D" id="1.25.40.10">
    <property type="entry name" value="Tetratricopeptide repeat domain"/>
    <property type="match status" value="1"/>
</dbReference>
<name>A0A518JTZ4_9BACT</name>